<evidence type="ECO:0000313" key="2">
    <source>
        <dbReference type="EMBL" id="MFC7191963.1"/>
    </source>
</evidence>
<proteinExistence type="predicted"/>
<protein>
    <submittedName>
        <fullName evidence="1">Uncharacterized protein</fullName>
    </submittedName>
</protein>
<organism evidence="1 3">
    <name type="scientific">Halocatena marina</name>
    <dbReference type="NCBI Taxonomy" id="2934937"/>
    <lineage>
        <taxon>Archaea</taxon>
        <taxon>Methanobacteriati</taxon>
        <taxon>Methanobacteriota</taxon>
        <taxon>Stenosarchaea group</taxon>
        <taxon>Halobacteria</taxon>
        <taxon>Halobacteriales</taxon>
        <taxon>Natronomonadaceae</taxon>
        <taxon>Halocatena</taxon>
    </lineage>
</organism>
<reference evidence="1" key="1">
    <citation type="journal article" date="2014" name="Int. J. Syst. Evol. Microbiol.">
        <title>Complete genome sequence of Corynebacterium casei LMG S-19264T (=DSM 44701T), isolated from a smear-ripened cheese.</title>
        <authorList>
            <consortium name="US DOE Joint Genome Institute (JGI-PGF)"/>
            <person name="Walter F."/>
            <person name="Albersmeier A."/>
            <person name="Kalinowski J."/>
            <person name="Ruckert C."/>
        </authorList>
    </citation>
    <scope>NUCLEOTIDE SEQUENCE [LARGE SCALE GENOMIC DNA]</scope>
    <source>
        <strain evidence="1">NBRC 107106</strain>
    </source>
</reference>
<dbReference type="RefSeq" id="WP_264822357.1">
    <property type="nucleotide sequence ID" value="NZ_CP110249.1"/>
</dbReference>
<evidence type="ECO:0000313" key="3">
    <source>
        <dbReference type="Proteomes" id="UP001596417"/>
    </source>
</evidence>
<name>A0ABD5YRQ4_9EURY</name>
<gene>
    <name evidence="1" type="ORF">ACFQL7_20310</name>
    <name evidence="2" type="ORF">ACFQL7_20650</name>
</gene>
<accession>A0ABD5YRQ4</accession>
<dbReference type="Proteomes" id="UP001596417">
    <property type="component" value="Unassembled WGS sequence"/>
</dbReference>
<dbReference type="EMBL" id="JBHTAX010000002">
    <property type="protein sequence ID" value="MFC7191963.1"/>
    <property type="molecule type" value="Genomic_DNA"/>
</dbReference>
<reference evidence="3" key="2">
    <citation type="journal article" date="2019" name="Int. J. Syst. Evol. Microbiol.">
        <title>The Global Catalogue of Microorganisms (GCM) 10K type strain sequencing project: providing services to taxonomists for standard genome sequencing and annotation.</title>
        <authorList>
            <consortium name="The Broad Institute Genomics Platform"/>
            <consortium name="The Broad Institute Genome Sequencing Center for Infectious Disease"/>
            <person name="Wu L."/>
            <person name="Ma J."/>
        </authorList>
    </citation>
    <scope>NUCLEOTIDE SEQUENCE [LARGE SCALE GENOMIC DNA]</scope>
    <source>
        <strain evidence="3">RDMS1</strain>
    </source>
</reference>
<comment type="caution">
    <text evidence="1">The sequence shown here is derived from an EMBL/GenBank/DDBJ whole genome shotgun (WGS) entry which is preliminary data.</text>
</comment>
<dbReference type="EMBL" id="JBHTAX010000001">
    <property type="protein sequence ID" value="MFC7191898.1"/>
    <property type="molecule type" value="Genomic_DNA"/>
</dbReference>
<sequence length="402" mass="45385">MDDDSRKYISDALQIYASSYPRRVGRMQKTATSRPETLALLTQAERSEADSPYISTYSFPNGHTTESGIPRVDRVFIDMDMPDSCDYRSGRSSQATWAKDMSRLLIRVRKIAKVILKSGKAAAWQASLSGHKGIHLDIVFPPISPLNGSTSQFKNGIKEYMRGIVEYLKNETKISDIEKYIDVSSKDLARMRRVPNTLHGGATDAFGESRYCVPLTIRELSEITPAKYVELTSSRRAVTTDMAPTPSEHAHKVLSQMVRLASGRSGQRNSGRIDEEAFEAYKSRSNDNITVDDLDYVMSHRPCVSAFIERDDAFDHGGASHLMEMKAITEMMAENVPVDVMIEWFDQRDDVDTGYTRERIRQYVSRSYNPANCETIWNDASTFCIHNDCQIWNKAPKTGSIK</sequence>
<dbReference type="SUPFAM" id="SSF56747">
    <property type="entry name" value="Prim-pol domain"/>
    <property type="match status" value="1"/>
</dbReference>
<dbReference type="AlphaFoldDB" id="A0ABD5YRQ4"/>
<keyword evidence="3" id="KW-1185">Reference proteome</keyword>
<dbReference type="GeneID" id="76201687"/>
<reference evidence="1" key="3">
    <citation type="submission" date="2024-09" db="EMBL/GenBank/DDBJ databases">
        <authorList>
            <person name="Sun Q."/>
        </authorList>
    </citation>
    <scope>NUCLEOTIDE SEQUENCE</scope>
    <source>
        <strain evidence="1">NBRC 107106</strain>
    </source>
</reference>
<evidence type="ECO:0000313" key="1">
    <source>
        <dbReference type="EMBL" id="MFC7191898.1"/>
    </source>
</evidence>